<dbReference type="AlphaFoldDB" id="A0A2S8G2P5"/>
<proteinExistence type="predicted"/>
<accession>A0A2S8G2P5</accession>
<reference evidence="1 2" key="1">
    <citation type="submission" date="2018-02" db="EMBL/GenBank/DDBJ databases">
        <title>Comparative genomes isolates from brazilian mangrove.</title>
        <authorList>
            <person name="Araujo J.E."/>
            <person name="Taketani R.G."/>
            <person name="Silva M.C.P."/>
            <person name="Loureco M.V."/>
            <person name="Andreote F.D."/>
        </authorList>
    </citation>
    <scope>NUCLEOTIDE SEQUENCE [LARGE SCALE GENOMIC DNA]</scope>
    <source>
        <strain evidence="1 2">HEX-2 MGV</strain>
    </source>
</reference>
<evidence type="ECO:0000313" key="1">
    <source>
        <dbReference type="EMBL" id="PQO38718.1"/>
    </source>
</evidence>
<evidence type="ECO:0000313" key="2">
    <source>
        <dbReference type="Proteomes" id="UP000240009"/>
    </source>
</evidence>
<name>A0A2S8G2P5_9BACT</name>
<protein>
    <submittedName>
        <fullName evidence="1">Uncharacterized protein</fullName>
    </submittedName>
</protein>
<sequence>MQQETHEPDFKITFTPSRVEWFTDVTSVTVWPTGLQVETPDGTQSFRFEEIGKIQESGIMRFMRKLGGAKPFGMLVADRDWFHPPQDRFFRFYTDPPMKVYMPSDDTVGYEESVFFRVQAVIRCGGYETFDLG</sequence>
<dbReference type="EMBL" id="PUIA01000016">
    <property type="protein sequence ID" value="PQO38718.1"/>
    <property type="molecule type" value="Genomic_DNA"/>
</dbReference>
<dbReference type="RefSeq" id="WP_105349919.1">
    <property type="nucleotide sequence ID" value="NZ_PUIA01000016.1"/>
</dbReference>
<comment type="caution">
    <text evidence="1">The sequence shown here is derived from an EMBL/GenBank/DDBJ whole genome shotgun (WGS) entry which is preliminary data.</text>
</comment>
<dbReference type="Proteomes" id="UP000240009">
    <property type="component" value="Unassembled WGS sequence"/>
</dbReference>
<organism evidence="1 2">
    <name type="scientific">Blastopirellula marina</name>
    <dbReference type="NCBI Taxonomy" id="124"/>
    <lineage>
        <taxon>Bacteria</taxon>
        <taxon>Pseudomonadati</taxon>
        <taxon>Planctomycetota</taxon>
        <taxon>Planctomycetia</taxon>
        <taxon>Pirellulales</taxon>
        <taxon>Pirellulaceae</taxon>
        <taxon>Blastopirellula</taxon>
    </lineage>
</organism>
<gene>
    <name evidence="1" type="ORF">C5Y96_02220</name>
</gene>
<dbReference type="OrthoDB" id="290281at2"/>